<evidence type="ECO:0000256" key="2">
    <source>
        <dbReference type="ARBA" id="ARBA00022801"/>
    </source>
</evidence>
<dbReference type="InterPro" id="IPR026575">
    <property type="entry name" value="GpdQ/CpdA-like"/>
</dbReference>
<dbReference type="Proteomes" id="UP000279760">
    <property type="component" value="Chromosome 1"/>
</dbReference>
<dbReference type="CDD" id="cd07402">
    <property type="entry name" value="MPP_GpdQ"/>
    <property type="match status" value="1"/>
</dbReference>
<dbReference type="GO" id="GO:0004112">
    <property type="term" value="F:cyclic-nucleotide phosphodiesterase activity"/>
    <property type="evidence" value="ECO:0007669"/>
    <property type="project" value="InterPro"/>
</dbReference>
<evidence type="ECO:0000256" key="1">
    <source>
        <dbReference type="ARBA" id="ARBA00022723"/>
    </source>
</evidence>
<name>A0A3G4VF98_9VIBR</name>
<sequence>MLIAQLTDLHIKQDGKPAYRKVDTLRCLQNAVQHINHLNPRPDYVVITGDLGDFGTEQEYQIIRQELEKLQIPLRVVPGNHDHRDNLRVGLQQLVDFDHPEFCNFVVEQDEQVLLGLDSSVIGKPYGFLSSQTLEWLQSQLARLSNKSVLIFLHHPPMHVGLGHMDVQNLTNADSLYEVLSQFDNVRGLCAGHLHRPITATWRSIPVWVGPSHSHSVTLDLDPNAPSSFSLEPRAIQLLKFENDSVVSHISYIEDSDGPHPFFDEQGRLID</sequence>
<accession>A0A3G4VF98</accession>
<evidence type="ECO:0000313" key="6">
    <source>
        <dbReference type="Proteomes" id="UP000279760"/>
    </source>
</evidence>
<dbReference type="GO" id="GO:0046872">
    <property type="term" value="F:metal ion binding"/>
    <property type="evidence" value="ECO:0007669"/>
    <property type="project" value="UniProtKB-KW"/>
</dbReference>
<dbReference type="EMBL" id="CP033577">
    <property type="protein sequence ID" value="AYV22688.1"/>
    <property type="molecule type" value="Genomic_DNA"/>
</dbReference>
<dbReference type="Gene3D" id="3.30.750.180">
    <property type="entry name" value="GpdQ, beta-strand dimerisation domain"/>
    <property type="match status" value="1"/>
</dbReference>
<evidence type="ECO:0000256" key="4">
    <source>
        <dbReference type="ARBA" id="ARBA00025742"/>
    </source>
</evidence>
<dbReference type="GeneID" id="64085829"/>
<dbReference type="Gene3D" id="3.60.21.40">
    <property type="entry name" value="GpdQ, catalytic alpha/beta sandwich domain"/>
    <property type="match status" value="1"/>
</dbReference>
<dbReference type="InterPro" id="IPR042283">
    <property type="entry name" value="GpdQ_catalytic"/>
</dbReference>
<dbReference type="InterPro" id="IPR004843">
    <property type="entry name" value="Calcineurin-like_PHP"/>
</dbReference>
<keyword evidence="3" id="KW-0408">Iron</keyword>
<dbReference type="PANTHER" id="PTHR42988:SF2">
    <property type="entry name" value="CYCLIC NUCLEOTIDE PHOSPHODIESTERASE CBUA0032-RELATED"/>
    <property type="match status" value="1"/>
</dbReference>
<keyword evidence="2" id="KW-0378">Hydrolase</keyword>
<reference evidence="5 6" key="1">
    <citation type="submission" date="2018-11" db="EMBL/GenBank/DDBJ databases">
        <title>Complete Genome Sequence of Vbrio mediterranei 117-T6: a Potential Pathogen Bacteria Isolated from the Conchocelis of Pyropia.</title>
        <authorList>
            <person name="Liu Q."/>
        </authorList>
    </citation>
    <scope>NUCLEOTIDE SEQUENCE [LARGE SCALE GENOMIC DNA]</scope>
    <source>
        <strain evidence="5 6">117-T6</strain>
    </source>
</reference>
<evidence type="ECO:0000313" key="5">
    <source>
        <dbReference type="EMBL" id="AYV22688.1"/>
    </source>
</evidence>
<comment type="similarity">
    <text evidence="4">Belongs to the cyclic nucleotide phosphodiesterase class-III family.</text>
</comment>
<dbReference type="InterPro" id="IPR029052">
    <property type="entry name" value="Metallo-depent_PP-like"/>
</dbReference>
<dbReference type="AlphaFoldDB" id="A0A3G4VF98"/>
<evidence type="ECO:0000256" key="3">
    <source>
        <dbReference type="ARBA" id="ARBA00023004"/>
    </source>
</evidence>
<dbReference type="Pfam" id="PF00149">
    <property type="entry name" value="Metallophos"/>
    <property type="match status" value="1"/>
</dbReference>
<proteinExistence type="inferred from homology"/>
<dbReference type="SUPFAM" id="SSF56300">
    <property type="entry name" value="Metallo-dependent phosphatases"/>
    <property type="match status" value="1"/>
</dbReference>
<keyword evidence="1" id="KW-0479">Metal-binding</keyword>
<dbReference type="InterPro" id="IPR042281">
    <property type="entry name" value="GpdQ_beta-strand"/>
</dbReference>
<protein>
    <submittedName>
        <fullName evidence="5">Phosphodiesterase</fullName>
    </submittedName>
</protein>
<organism evidence="5 6">
    <name type="scientific">Vibrio mediterranei</name>
    <dbReference type="NCBI Taxonomy" id="689"/>
    <lineage>
        <taxon>Bacteria</taxon>
        <taxon>Pseudomonadati</taxon>
        <taxon>Pseudomonadota</taxon>
        <taxon>Gammaproteobacteria</taxon>
        <taxon>Vibrionales</taxon>
        <taxon>Vibrionaceae</taxon>
        <taxon>Vibrio</taxon>
    </lineage>
</organism>
<dbReference type="PANTHER" id="PTHR42988">
    <property type="entry name" value="PHOSPHOHYDROLASE"/>
    <property type="match status" value="1"/>
</dbReference>
<dbReference type="InterPro" id="IPR050884">
    <property type="entry name" value="CNP_phosphodiesterase-III"/>
</dbReference>
<dbReference type="RefSeq" id="WP_124941011.1">
    <property type="nucleotide sequence ID" value="NZ_CP033577.1"/>
</dbReference>
<gene>
    <name evidence="5" type="ORF">ECB94_16155</name>
</gene>